<dbReference type="PANTHER" id="PTHR40072">
    <property type="entry name" value="MOLYBDOPTERIN-GUANINE DINUCLEOTIDE BIOSYNTHESIS ADAPTER PROTEIN-RELATED"/>
    <property type="match status" value="1"/>
</dbReference>
<dbReference type="PANTHER" id="PTHR40072:SF1">
    <property type="entry name" value="MOLYBDOPTERIN-GUANINE DINUCLEOTIDE BIOSYNTHESIS ADAPTER PROTEIN"/>
    <property type="match status" value="1"/>
</dbReference>
<dbReference type="GO" id="GO:0006777">
    <property type="term" value="P:Mo-molybdopterin cofactor biosynthetic process"/>
    <property type="evidence" value="ECO:0007669"/>
    <property type="project" value="InterPro"/>
</dbReference>
<proteinExistence type="predicted"/>
<dbReference type="InterPro" id="IPR004435">
    <property type="entry name" value="MobB_dom"/>
</dbReference>
<dbReference type="NCBIfam" id="TIGR00176">
    <property type="entry name" value="mobB"/>
    <property type="match status" value="1"/>
</dbReference>
<comment type="caution">
    <text evidence="2">The sequence shown here is derived from an EMBL/GenBank/DDBJ whole genome shotgun (WGS) entry which is preliminary data.</text>
</comment>
<gene>
    <name evidence="2" type="ORF">SCABRO_01872</name>
</gene>
<reference evidence="2 3" key="1">
    <citation type="submission" date="2014-10" db="EMBL/GenBank/DDBJ databases">
        <title>Draft genome of anammox bacterium scalindua brodae, obtained using differential coverage binning of sequence data from two enrichment reactors.</title>
        <authorList>
            <person name="Speth D.R."/>
            <person name="Russ L."/>
            <person name="Kartal B."/>
            <person name="Op den Camp H.J."/>
            <person name="Dutilh B.E."/>
            <person name="Jetten M.S."/>
        </authorList>
    </citation>
    <scope>NUCLEOTIDE SEQUENCE [LARGE SCALE GENOMIC DNA]</scope>
    <source>
        <strain evidence="2">RU1</strain>
    </source>
</reference>
<sequence>MNSEKVTIISIAGKQNAGKTTLIKDLIPKLKEQGYRVGTLKYNIRKFDIDHEGKDTYKYSNSGADSVAISSQNEFVVMKKTAKPLTLHEIIETYLNDVNVVLVEGYREDDYPRIRLIDPQDTKTVETDPKSELLLIKENLENRCFSIEDVNKALDFIEKS</sequence>
<dbReference type="SUPFAM" id="SSF52540">
    <property type="entry name" value="P-loop containing nucleoside triphosphate hydrolases"/>
    <property type="match status" value="1"/>
</dbReference>
<protein>
    <submittedName>
        <fullName evidence="2">Molybdopterin-guanine dinucleotide biosynthesis protein</fullName>
    </submittedName>
</protein>
<evidence type="ECO:0000313" key="3">
    <source>
        <dbReference type="Proteomes" id="UP000030652"/>
    </source>
</evidence>
<dbReference type="InterPro" id="IPR052539">
    <property type="entry name" value="MGD_biosynthesis_adapter"/>
</dbReference>
<organism evidence="2 3">
    <name type="scientific">Candidatus Scalindua brodae</name>
    <dbReference type="NCBI Taxonomy" id="237368"/>
    <lineage>
        <taxon>Bacteria</taxon>
        <taxon>Pseudomonadati</taxon>
        <taxon>Planctomycetota</taxon>
        <taxon>Candidatus Brocadiia</taxon>
        <taxon>Candidatus Brocadiales</taxon>
        <taxon>Candidatus Scalinduaceae</taxon>
        <taxon>Candidatus Scalindua</taxon>
    </lineage>
</organism>
<dbReference type="GO" id="GO:0005525">
    <property type="term" value="F:GTP binding"/>
    <property type="evidence" value="ECO:0007669"/>
    <property type="project" value="InterPro"/>
</dbReference>
<dbReference type="EMBL" id="JRYO01000135">
    <property type="protein sequence ID" value="KHE92315.1"/>
    <property type="molecule type" value="Genomic_DNA"/>
</dbReference>
<dbReference type="InterPro" id="IPR027417">
    <property type="entry name" value="P-loop_NTPase"/>
</dbReference>
<evidence type="ECO:0000313" key="2">
    <source>
        <dbReference type="EMBL" id="KHE92315.1"/>
    </source>
</evidence>
<dbReference type="Gene3D" id="3.40.50.300">
    <property type="entry name" value="P-loop containing nucleotide triphosphate hydrolases"/>
    <property type="match status" value="1"/>
</dbReference>
<feature type="domain" description="Molybdopterin-guanine dinucleotide biosynthesis protein B (MobB)" evidence="1">
    <location>
        <begin position="8"/>
        <end position="126"/>
    </location>
</feature>
<accession>A0A0B0ENW4</accession>
<dbReference type="Proteomes" id="UP000030652">
    <property type="component" value="Unassembled WGS sequence"/>
</dbReference>
<dbReference type="eggNOG" id="COG1763">
    <property type="taxonomic scope" value="Bacteria"/>
</dbReference>
<name>A0A0B0ENW4_9BACT</name>
<evidence type="ECO:0000259" key="1">
    <source>
        <dbReference type="Pfam" id="PF03205"/>
    </source>
</evidence>
<dbReference type="AlphaFoldDB" id="A0A0B0ENW4"/>
<dbReference type="Pfam" id="PF03205">
    <property type="entry name" value="MobB"/>
    <property type="match status" value="1"/>
</dbReference>